<feature type="compositionally biased region" description="Polar residues" evidence="1">
    <location>
        <begin position="484"/>
        <end position="499"/>
    </location>
</feature>
<feature type="region of interest" description="Disordered" evidence="1">
    <location>
        <begin position="71"/>
        <end position="129"/>
    </location>
</feature>
<reference evidence="2" key="1">
    <citation type="submission" date="2014-08" db="EMBL/GenBank/DDBJ databases">
        <authorList>
            <person name="Sharma Rahul"/>
            <person name="Thines Marco"/>
        </authorList>
    </citation>
    <scope>NUCLEOTIDE SEQUENCE</scope>
</reference>
<dbReference type="Pfam" id="PF09462">
    <property type="entry name" value="Mus7"/>
    <property type="match status" value="1"/>
</dbReference>
<protein>
    <submittedName>
        <fullName evidence="2">Methyl methanesulphonate-sensitivity protein 22</fullName>
    </submittedName>
</protein>
<proteinExistence type="predicted"/>
<feature type="compositionally biased region" description="Basic residues" evidence="1">
    <location>
        <begin position="740"/>
        <end position="750"/>
    </location>
</feature>
<feature type="compositionally biased region" description="Basic residues" evidence="1">
    <location>
        <begin position="1013"/>
        <end position="1029"/>
    </location>
</feature>
<feature type="compositionally biased region" description="Low complexity" evidence="1">
    <location>
        <begin position="93"/>
        <end position="108"/>
    </location>
</feature>
<evidence type="ECO:0000256" key="1">
    <source>
        <dbReference type="SAM" id="MobiDB-lite"/>
    </source>
</evidence>
<evidence type="ECO:0000313" key="2">
    <source>
        <dbReference type="EMBL" id="CED85636.1"/>
    </source>
</evidence>
<dbReference type="InterPro" id="IPR019021">
    <property type="entry name" value="Mms22"/>
</dbReference>
<dbReference type="PANTHER" id="PTHR28122:SF1">
    <property type="entry name" value="E3 UBIQUITIN-PROTEIN LIGASE SUBSTRATE RECEPTOR MMS22"/>
    <property type="match status" value="1"/>
</dbReference>
<feature type="compositionally biased region" description="Basic residues" evidence="1">
    <location>
        <begin position="662"/>
        <end position="682"/>
    </location>
</feature>
<feature type="region of interest" description="Disordered" evidence="1">
    <location>
        <begin position="461"/>
        <end position="499"/>
    </location>
</feature>
<sequence>MVSQSSGEASNELALDTLSLNEEVPLDSLSSARPLITTNQQIIGHSGAYFRSTIKGESPLKRRRIAPSLSELTSGLSSSVTRPNQDNDEPDISLSSSLSPFASPSSLPNPVPDGISISSPSLFQKKKGNESPELALCDLDLSPVPTSDHEEEQEGILTKSTWNSTYWKNALYRREDVEQDTKSLMGDYEQSVMIELEPLPPSPKNRALVSNQQPGGISRHDLLQSFMFSPTHSLPPAHDLEWFENEVVGPMFSDVLSLSPITAPRPTPPSASIIFPSGLPSTSNLFIPDLTKVTIDESLLVDHKNLVAAKKPSSSMPSPSVAIDSLSVPLKPDGPVKDKTGTIPLVVNGIQTNLQAGPESSPSKFASINPSSPTPIVSKLTVSSTTEDPHIQRCPSIPTELAHTQKSFHIPSLTPSLSILNEESDGSSILSQSSINISKSDVTDQPTSIEPLSTLSAIHTADLDPSAPDSGSILLPSQSPPIIESTSAGPSSPVGSSNKLLAPAMTDAEVAAFLANTTDEPPGKRNLRQRTSLQLQPYTRERLAYKQRLAMRGFKDALLGKEDEADQLRKDKISRKNKDKDMNGKDSLGGWLEEEGDDLLDMLEVGEETWTPGVGEVDRREEQTAETEDGERKQGDTEDEDADDNRVVKRKEKTALFGGTSKSKRTYARRKVRERTPMHRSHLTGQITPGGNPNLRAMHASNTILNPEESQNFDFTAFGIDASHAQEDRTASPSLTAPRRSIRFTSRRNRRVLEASDADSNLTSDSESHSDSHLDDDESKTLSSSSSSSSSQEATTMILERKKQKILNRMMPAVLAKKHLQYLAKDKADRKALKRAARHVAKIPEGPLRAGQSVVRRTVGATKRPFVIEGDSESSAEEEQAPMVVEQVRHRQLDVILNRDVVDPALVNAIYGTSGELLPETDDEESNLDEDEDRAGYFSDEAVEFASNDIRRWIGMPSKQAESVVDRQLSRTAVRSRNSAERAQRLSAQPHLSRLNHSNIKRTDPPRAALNKTKSRKKASRPAARRKIRPTQVFLDDDSIFGDFQPPPRPAGPTGESLLRRKTRRAGIRVVPAVHARGSPQPHRPNPPIVVRPLSPGLVGQGNDSPVHTPTSHRVFARHSSASSVPFEFPTVDRGDGQSSPKAASPGPRVLWDTYAGFSTDFGITPLPAGLAFPSLSYSRQGYLSELLDLCQIFYLHQEGQSSKSILAPPPCSAFDLELTADMPLSLFSEAFGLIVNRLYDAVDPDSQLANHDDIDAQTKVQLTCERAMRFTCLFVMHRRSDDEYVDIFFPAIMDGIESLLERLETMTTPTSLKHIRSGLFFRLHWFLLELATRFALSSPILIEQIRDSQQSLCSILVRRLLEYDFSRTIRSVKTASSSLTGANEYRPDVQDLTIELWASLIHLCPYMDLDFPQGPSFWIAVKAGLQATGIISSGLLAAEKIWYVIQGVCCISQFNRRGITEDTPFILAYWPLVSEAVLSVKLEADSTYDAEASSSNLKKRDKYVWTVLSRCYLLGVRWGWPLNAKDPILGQLGQKVFKTRKFLNLFSDPIVSDFPLFIRESNRSLISEVDPSVDSAFHVFIKIIALAVRDTQKSSSQGELTTKQAEREISRLLAISAPMGKVSFTRSCPPSMRELSTLINRYSFSIVSVLLDPAEATAVHSLRQMRNYLAFEVADFKSRKICIRAMMYMAVLHRHLNLSLQSVAHWLGDLADVLLQELSIIDRPPGVVRLGSPTAPKHELIFCLSLILGSVRHIISSPIISIQNRTGHSKTPYPDPVLLHKSWTEGILASPLALEPLTGLEVLRCVQAFLDARRSALSYLHTPPPNPAGDSQDEFGAEFADIDMNDPTLLLLLDGPSAKKFGESSEATVARSEETMDEKFASTVNQIVSPAIYKLLSNMVVDDQAWVQLVGERGSEVSREEDSRARDSYVAQLVDCWSGCASVLVQHGLKDWSSYVELGTESWKRFSESATKRQIGLRFMWNLAQLNPSSYEHLKEHFLSVWFQSIVAPASTFTVEPHYTSLLFQMDKLDDIIFFQLPIERNEHGIFEFDSEKLQAQRLDILNEIFRNLHIELSRNAFGNTSLLQRKSYLMSCVRDMLLSMADHVTKMQGTAAGNNYTIFCWDVIARLKNRAELVINERTMRELTFFNTLSVVS</sequence>
<dbReference type="EMBL" id="LN483332">
    <property type="protein sequence ID" value="CED85636.1"/>
    <property type="molecule type" value="Genomic_DNA"/>
</dbReference>
<feature type="region of interest" description="Disordered" evidence="1">
    <location>
        <begin position="724"/>
        <end position="796"/>
    </location>
</feature>
<dbReference type="GO" id="GO:0005634">
    <property type="term" value="C:nucleus"/>
    <property type="evidence" value="ECO:0007669"/>
    <property type="project" value="InterPro"/>
</dbReference>
<accession>A0A0F7SVP1</accession>
<organism evidence="2">
    <name type="scientific">Phaffia rhodozyma</name>
    <name type="common">Yeast</name>
    <name type="synonym">Xanthophyllomyces dendrorhous</name>
    <dbReference type="NCBI Taxonomy" id="264483"/>
    <lineage>
        <taxon>Eukaryota</taxon>
        <taxon>Fungi</taxon>
        <taxon>Dikarya</taxon>
        <taxon>Basidiomycota</taxon>
        <taxon>Agaricomycotina</taxon>
        <taxon>Tremellomycetes</taxon>
        <taxon>Cystofilobasidiales</taxon>
        <taxon>Mrakiaceae</taxon>
        <taxon>Phaffia</taxon>
    </lineage>
</organism>
<dbReference type="GO" id="GO:0031297">
    <property type="term" value="P:replication fork processing"/>
    <property type="evidence" value="ECO:0007669"/>
    <property type="project" value="InterPro"/>
</dbReference>
<feature type="region of interest" description="Disordered" evidence="1">
    <location>
        <begin position="961"/>
        <end position="1062"/>
    </location>
</feature>
<dbReference type="GO" id="GO:0000724">
    <property type="term" value="P:double-strand break repair via homologous recombination"/>
    <property type="evidence" value="ECO:0007669"/>
    <property type="project" value="TreeGrafter"/>
</dbReference>
<feature type="region of interest" description="Disordered" evidence="1">
    <location>
        <begin position="608"/>
        <end position="693"/>
    </location>
</feature>
<name>A0A0F7SVP1_PHARH</name>
<dbReference type="PANTHER" id="PTHR28122">
    <property type="entry name" value="E3 UBIQUITIN-PROTEIN LIGASE SUBSTRATE RECEPTOR MMS22"/>
    <property type="match status" value="1"/>
</dbReference>
<dbReference type="GO" id="GO:0035361">
    <property type="term" value="C:Cul8-RING ubiquitin ligase complex"/>
    <property type="evidence" value="ECO:0007669"/>
    <property type="project" value="TreeGrafter"/>
</dbReference>